<gene>
    <name evidence="2" type="ORF">CCHLO57077_00019118</name>
</gene>
<dbReference type="AlphaFoldDB" id="A0AA35LR11"/>
<organism evidence="2 3">
    <name type="scientific">Clonostachys chloroleuca</name>
    <dbReference type="NCBI Taxonomy" id="1926264"/>
    <lineage>
        <taxon>Eukaryota</taxon>
        <taxon>Fungi</taxon>
        <taxon>Dikarya</taxon>
        <taxon>Ascomycota</taxon>
        <taxon>Pezizomycotina</taxon>
        <taxon>Sordariomycetes</taxon>
        <taxon>Hypocreomycetidae</taxon>
        <taxon>Hypocreales</taxon>
        <taxon>Bionectriaceae</taxon>
        <taxon>Clonostachys</taxon>
    </lineage>
</organism>
<dbReference type="EMBL" id="CABFNP030000508">
    <property type="protein sequence ID" value="CAI6029209.1"/>
    <property type="molecule type" value="Genomic_DNA"/>
</dbReference>
<keyword evidence="3" id="KW-1185">Reference proteome</keyword>
<reference evidence="2" key="1">
    <citation type="submission" date="2023-01" db="EMBL/GenBank/DDBJ databases">
        <authorList>
            <person name="Piombo E."/>
        </authorList>
    </citation>
    <scope>NUCLEOTIDE SEQUENCE</scope>
</reference>
<evidence type="ECO:0000313" key="3">
    <source>
        <dbReference type="Proteomes" id="UP001160390"/>
    </source>
</evidence>
<proteinExistence type="predicted"/>
<protein>
    <submittedName>
        <fullName evidence="2">Uncharacterized protein</fullName>
    </submittedName>
</protein>
<name>A0AA35LR11_9HYPO</name>
<feature type="compositionally biased region" description="Polar residues" evidence="1">
    <location>
        <begin position="212"/>
        <end position="222"/>
    </location>
</feature>
<evidence type="ECO:0000313" key="2">
    <source>
        <dbReference type="EMBL" id="CAI6029209.1"/>
    </source>
</evidence>
<feature type="region of interest" description="Disordered" evidence="1">
    <location>
        <begin position="89"/>
        <end position="222"/>
    </location>
</feature>
<dbReference type="Proteomes" id="UP001160390">
    <property type="component" value="Unassembled WGS sequence"/>
</dbReference>
<sequence length="222" mass="22854">MALSTSLSSRSVLAYARQSSRTRFSGCTMMTEVRPVALPSSVQILLLTPYSPSRLLTSSASALSGATTTVVLRAFALAAAIHTSLLPLPVPATTSMSDGRPPPPDDDDDDDARSPSHDASRPLAILPIVASASRCHRRSSSRPAPPPGAGSSWAPLTPSGPCHTLPSRSLCMPAHRAGGSDNDDDSSPSSRPGSPPSTPSTPCHATLADRNPPTSATPRSTA</sequence>
<accession>A0AA35LR11</accession>
<evidence type="ECO:0000256" key="1">
    <source>
        <dbReference type="SAM" id="MobiDB-lite"/>
    </source>
</evidence>
<comment type="caution">
    <text evidence="2">The sequence shown here is derived from an EMBL/GenBank/DDBJ whole genome shotgun (WGS) entry which is preliminary data.</text>
</comment>